<evidence type="ECO:0000256" key="3">
    <source>
        <dbReference type="ARBA" id="ARBA00022741"/>
    </source>
</evidence>
<dbReference type="SUPFAM" id="SSF50677">
    <property type="entry name" value="ValRS/IleRS/LeuRS editing domain"/>
    <property type="match status" value="1"/>
</dbReference>
<keyword evidence="5" id="KW-0648">Protein biosynthesis</keyword>
<feature type="domain" description="Aminoacyl-tRNA synthetase class Ia" evidence="8">
    <location>
        <begin position="18"/>
        <end position="634"/>
    </location>
</feature>
<dbReference type="InterPro" id="IPR002301">
    <property type="entry name" value="Ile-tRNA-ligase"/>
</dbReference>
<name>A0A381ZJI6_9ZZZZ</name>
<dbReference type="InterPro" id="IPR009080">
    <property type="entry name" value="tRNAsynth_Ia_anticodon-bd"/>
</dbReference>
<keyword evidence="4" id="KW-0067">ATP-binding</keyword>
<evidence type="ECO:0000259" key="9">
    <source>
        <dbReference type="Pfam" id="PF08264"/>
    </source>
</evidence>
<dbReference type="Pfam" id="PF00133">
    <property type="entry name" value="tRNA-synt_1"/>
    <property type="match status" value="1"/>
</dbReference>
<dbReference type="EC" id="6.1.1.5" evidence="1"/>
<dbReference type="GO" id="GO:0006428">
    <property type="term" value="P:isoleucyl-tRNA aminoacylation"/>
    <property type="evidence" value="ECO:0007669"/>
    <property type="project" value="InterPro"/>
</dbReference>
<protein>
    <recommendedName>
        <fullName evidence="1">isoleucine--tRNA ligase</fullName>
        <ecNumber evidence="1">6.1.1.5</ecNumber>
    </recommendedName>
</protein>
<evidence type="ECO:0000256" key="7">
    <source>
        <dbReference type="ARBA" id="ARBA00048359"/>
    </source>
</evidence>
<dbReference type="InterPro" id="IPR013155">
    <property type="entry name" value="M/V/L/I-tRNA-synth_anticd-bd"/>
</dbReference>
<dbReference type="Gene3D" id="1.10.730.10">
    <property type="entry name" value="Isoleucyl-tRNA Synthetase, Domain 1"/>
    <property type="match status" value="1"/>
</dbReference>
<keyword evidence="6" id="KW-0030">Aminoacyl-tRNA synthetase</keyword>
<evidence type="ECO:0000256" key="6">
    <source>
        <dbReference type="ARBA" id="ARBA00023146"/>
    </source>
</evidence>
<comment type="catalytic activity">
    <reaction evidence="7">
        <text>tRNA(Ile) + L-isoleucine + ATP = L-isoleucyl-tRNA(Ile) + AMP + diphosphate</text>
        <dbReference type="Rhea" id="RHEA:11060"/>
        <dbReference type="Rhea" id="RHEA-COMP:9666"/>
        <dbReference type="Rhea" id="RHEA-COMP:9695"/>
        <dbReference type="ChEBI" id="CHEBI:30616"/>
        <dbReference type="ChEBI" id="CHEBI:33019"/>
        <dbReference type="ChEBI" id="CHEBI:58045"/>
        <dbReference type="ChEBI" id="CHEBI:78442"/>
        <dbReference type="ChEBI" id="CHEBI:78528"/>
        <dbReference type="ChEBI" id="CHEBI:456215"/>
        <dbReference type="EC" id="6.1.1.5"/>
    </reaction>
</comment>
<dbReference type="GO" id="GO:0005524">
    <property type="term" value="F:ATP binding"/>
    <property type="evidence" value="ECO:0007669"/>
    <property type="project" value="UniProtKB-KW"/>
</dbReference>
<keyword evidence="3" id="KW-0547">Nucleotide-binding</keyword>
<feature type="domain" description="Methionyl/Valyl/Leucyl/Isoleucyl-tRNA synthetase anticodon-binding" evidence="9">
    <location>
        <begin position="684"/>
        <end position="774"/>
    </location>
</feature>
<dbReference type="InterPro" id="IPR033709">
    <property type="entry name" value="Anticodon_Ile_ABEc"/>
</dbReference>
<feature type="non-terminal residue" evidence="10">
    <location>
        <position position="774"/>
    </location>
</feature>
<dbReference type="InterPro" id="IPR002300">
    <property type="entry name" value="aa-tRNA-synth_Ia"/>
</dbReference>
<dbReference type="EMBL" id="UINC01021540">
    <property type="protein sequence ID" value="SVA89304.1"/>
    <property type="molecule type" value="Genomic_DNA"/>
</dbReference>
<evidence type="ECO:0000259" key="8">
    <source>
        <dbReference type="Pfam" id="PF00133"/>
    </source>
</evidence>
<dbReference type="PANTHER" id="PTHR42780:SF1">
    <property type="entry name" value="ISOLEUCINE--TRNA LIGASE, CYTOPLASMIC"/>
    <property type="match status" value="1"/>
</dbReference>
<dbReference type="SUPFAM" id="SSF47323">
    <property type="entry name" value="Anticodon-binding domain of a subclass of class I aminoacyl-tRNA synthetases"/>
    <property type="match status" value="1"/>
</dbReference>
<dbReference type="CDD" id="cd07961">
    <property type="entry name" value="Anticodon_Ia_Ile_ABEc"/>
    <property type="match status" value="1"/>
</dbReference>
<dbReference type="GO" id="GO:0000049">
    <property type="term" value="F:tRNA binding"/>
    <property type="evidence" value="ECO:0007669"/>
    <property type="project" value="InterPro"/>
</dbReference>
<dbReference type="GO" id="GO:0004822">
    <property type="term" value="F:isoleucine-tRNA ligase activity"/>
    <property type="evidence" value="ECO:0007669"/>
    <property type="project" value="UniProtKB-EC"/>
</dbReference>
<evidence type="ECO:0000256" key="5">
    <source>
        <dbReference type="ARBA" id="ARBA00022917"/>
    </source>
</evidence>
<reference evidence="10" key="1">
    <citation type="submission" date="2018-05" db="EMBL/GenBank/DDBJ databases">
        <authorList>
            <person name="Lanie J.A."/>
            <person name="Ng W.-L."/>
            <person name="Kazmierczak K.M."/>
            <person name="Andrzejewski T.M."/>
            <person name="Davidsen T.M."/>
            <person name="Wayne K.J."/>
            <person name="Tettelin H."/>
            <person name="Glass J.I."/>
            <person name="Rusch D."/>
            <person name="Podicherti R."/>
            <person name="Tsui H.-C.T."/>
            <person name="Winkler M.E."/>
        </authorList>
    </citation>
    <scope>NUCLEOTIDE SEQUENCE</scope>
</reference>
<evidence type="ECO:0000256" key="4">
    <source>
        <dbReference type="ARBA" id="ARBA00022840"/>
    </source>
</evidence>
<dbReference type="PRINTS" id="PR00984">
    <property type="entry name" value="TRNASYNTHILE"/>
</dbReference>
<dbReference type="InterPro" id="IPR023586">
    <property type="entry name" value="Ile-tRNA-ligase_type2"/>
</dbReference>
<sequence length="774" mass="89929">MFEAVNPKMNFPEMETGILKWWDENQIPDKYMAKNEGSDKRYSFIDGPITANNRMGVHHAWGRSYKDLFSRFRTMQGYRQRYQNGFDGQGLWIEVEVEKELGFTSKTDIEGYGIDKFVTLCKERVQRFADVISEQSKQLAYWMHWDNSYHTMSDENNYTIWHFLKTCHERGLLYEGTDVMPWCPRCSTGLSEHEIVTEGYVETEHPGLFVKFPILDSDLETTEDSLLIWTTTPWTLSSNCAAAVNKDMDYVKIKQDHGYLYLAKSRISSLAGDHEVVSELKGSELVGLNYEGPFDELPAQEGVKHRVVAWDEVSETEGTGIVHIAPGAGKEDFALGKREGIPTIAPLDDLGDFVEGFDWLTGLNVYEVNDKIYESLKSKGKFYRLERYKHRYPHCWRCGSELVFRLVDEWFIKMDPLREPISRVTQNIRWVPEFGMKRELDWLRNMDDWMISKKRYYGLALPIYKCSCGNFDVIGSEKELEEKAVEGWDEFEGNSPHKPWIDSVKINCSSCGEKLSRVSDVGNPWLDAGIVSFSTLNYRHDKNYWKDWFPADWISESFPGQYRNWFYSLLTMSTVLADSEPCKNIFSYALMRDANGEEMHKSKGNAIWFEDAAEKMGVDAMRWQFAGQNPASNLNFGFGSADEVRRQFLIPLWNVYSFFVTYANIDKFDPETQSPNVSDRAELDRWILSELNILVQTVTDNLENFQPERVTREVEEFIEYLSNWYVRRSRRRFWKSGLLTGAAEDPDIDKLSAYTTLHEVLMTLIKLMAPVIPF</sequence>
<dbReference type="Pfam" id="PF08264">
    <property type="entry name" value="Anticodon_1"/>
    <property type="match status" value="1"/>
</dbReference>
<dbReference type="InterPro" id="IPR009008">
    <property type="entry name" value="Val/Leu/Ile-tRNA-synth_edit"/>
</dbReference>
<accession>A0A381ZJI6</accession>
<proteinExistence type="predicted"/>
<dbReference type="InterPro" id="IPR014729">
    <property type="entry name" value="Rossmann-like_a/b/a_fold"/>
</dbReference>
<keyword evidence="2" id="KW-0436">Ligase</keyword>
<dbReference type="SUPFAM" id="SSF52374">
    <property type="entry name" value="Nucleotidylyl transferase"/>
    <property type="match status" value="1"/>
</dbReference>
<evidence type="ECO:0000313" key="10">
    <source>
        <dbReference type="EMBL" id="SVA89304.1"/>
    </source>
</evidence>
<dbReference type="AlphaFoldDB" id="A0A381ZJI6"/>
<dbReference type="Gene3D" id="3.40.50.620">
    <property type="entry name" value="HUPs"/>
    <property type="match status" value="2"/>
</dbReference>
<evidence type="ECO:0000256" key="1">
    <source>
        <dbReference type="ARBA" id="ARBA00013165"/>
    </source>
</evidence>
<dbReference type="GO" id="GO:0002161">
    <property type="term" value="F:aminoacyl-tRNA deacylase activity"/>
    <property type="evidence" value="ECO:0007669"/>
    <property type="project" value="InterPro"/>
</dbReference>
<evidence type="ECO:0000256" key="2">
    <source>
        <dbReference type="ARBA" id="ARBA00022598"/>
    </source>
</evidence>
<dbReference type="NCBIfam" id="TIGR00392">
    <property type="entry name" value="ileS"/>
    <property type="match status" value="1"/>
</dbReference>
<gene>
    <name evidence="10" type="ORF">METZ01_LOCUS142158</name>
</gene>
<dbReference type="PANTHER" id="PTHR42780">
    <property type="entry name" value="SOLEUCYL-TRNA SYNTHETASE"/>
    <property type="match status" value="1"/>
</dbReference>
<organism evidence="10">
    <name type="scientific">marine metagenome</name>
    <dbReference type="NCBI Taxonomy" id="408172"/>
    <lineage>
        <taxon>unclassified sequences</taxon>
        <taxon>metagenomes</taxon>
        <taxon>ecological metagenomes</taxon>
    </lineage>
</organism>